<reference evidence="4 5" key="1">
    <citation type="submission" date="2015-02" db="EMBL/GenBank/DDBJ databases">
        <title>Draft genome sequences of ten Microbacterium spp. with emphasis on heavy metal contaminated environments.</title>
        <authorList>
            <person name="Corretto E."/>
        </authorList>
    </citation>
    <scope>NUCLEOTIDE SEQUENCE [LARGE SCALE GENOMIC DNA]</scope>
    <source>
        <strain evidence="4 5">SA35</strain>
    </source>
</reference>
<dbReference type="InterPro" id="IPR045857">
    <property type="entry name" value="O16G_dom_2"/>
</dbReference>
<dbReference type="InterPro" id="IPR017853">
    <property type="entry name" value="GH"/>
</dbReference>
<dbReference type="FunFam" id="3.90.400.10:FF:000001">
    <property type="entry name" value="Maltase A3, isoform A"/>
    <property type="match status" value="1"/>
</dbReference>
<dbReference type="PANTHER" id="PTHR10357:SF179">
    <property type="entry name" value="NEUTRAL AND BASIC AMINO ACID TRANSPORT PROTEIN RBAT"/>
    <property type="match status" value="1"/>
</dbReference>
<dbReference type="EMBL" id="JYJB01000010">
    <property type="protein sequence ID" value="KJL47055.1"/>
    <property type="molecule type" value="Genomic_DNA"/>
</dbReference>
<dbReference type="GO" id="GO:0004574">
    <property type="term" value="F:oligo-1,6-glucosidase activity"/>
    <property type="evidence" value="ECO:0007669"/>
    <property type="project" value="UniProtKB-EC"/>
</dbReference>
<dbReference type="PATRIC" id="fig|273678.4.peg.3696"/>
<keyword evidence="5" id="KW-1185">Reference proteome</keyword>
<keyword evidence="4" id="KW-0326">Glycosidase</keyword>
<dbReference type="Gene3D" id="3.20.20.80">
    <property type="entry name" value="Glycosidases"/>
    <property type="match status" value="1"/>
</dbReference>
<proteinExistence type="inferred from homology"/>
<dbReference type="Pfam" id="PF02806">
    <property type="entry name" value="Alpha-amylase_C"/>
    <property type="match status" value="1"/>
</dbReference>
<evidence type="ECO:0000256" key="2">
    <source>
        <dbReference type="ARBA" id="ARBA00023180"/>
    </source>
</evidence>
<keyword evidence="4" id="KW-0378">Hydrolase</keyword>
<dbReference type="SUPFAM" id="SSF51445">
    <property type="entry name" value="(Trans)glycosidases"/>
    <property type="match status" value="1"/>
</dbReference>
<evidence type="ECO:0000256" key="1">
    <source>
        <dbReference type="ARBA" id="ARBA00008061"/>
    </source>
</evidence>
<dbReference type="EC" id="3.2.1.10" evidence="4"/>
<gene>
    <name evidence="4" type="primary">malL_4</name>
    <name evidence="4" type="ORF">RS84_03703</name>
</gene>
<dbReference type="PANTHER" id="PTHR10357">
    <property type="entry name" value="ALPHA-AMYLASE FAMILY MEMBER"/>
    <property type="match status" value="1"/>
</dbReference>
<comment type="similarity">
    <text evidence="1">Belongs to the glycosyl hydrolase 13 family.</text>
</comment>
<organism evidence="4 5">
    <name type="scientific">Microbacterium hydrocarbonoxydans</name>
    <dbReference type="NCBI Taxonomy" id="273678"/>
    <lineage>
        <taxon>Bacteria</taxon>
        <taxon>Bacillati</taxon>
        <taxon>Actinomycetota</taxon>
        <taxon>Actinomycetes</taxon>
        <taxon>Micrococcales</taxon>
        <taxon>Microbacteriaceae</taxon>
        <taxon>Microbacterium</taxon>
    </lineage>
</organism>
<dbReference type="InterPro" id="IPR006048">
    <property type="entry name" value="A-amylase/branching_C"/>
</dbReference>
<dbReference type="GO" id="GO:0009313">
    <property type="term" value="P:oligosaccharide catabolic process"/>
    <property type="evidence" value="ECO:0007669"/>
    <property type="project" value="TreeGrafter"/>
</dbReference>
<dbReference type="Gene3D" id="3.90.400.10">
    <property type="entry name" value="Oligo-1,6-glucosidase, Domain 2"/>
    <property type="match status" value="1"/>
</dbReference>
<protein>
    <submittedName>
        <fullName evidence="4">Oligo-1,6-glucosidase</fullName>
        <ecNumber evidence="4">3.2.1.10</ecNumber>
    </submittedName>
</protein>
<dbReference type="Pfam" id="PF00128">
    <property type="entry name" value="Alpha-amylase"/>
    <property type="match status" value="1"/>
</dbReference>
<comment type="caution">
    <text evidence="4">The sequence shown here is derived from an EMBL/GenBank/DDBJ whole genome shotgun (WGS) entry which is preliminary data.</text>
</comment>
<dbReference type="InterPro" id="IPR006047">
    <property type="entry name" value="GH13_cat_dom"/>
</dbReference>
<dbReference type="SMART" id="SM00642">
    <property type="entry name" value="Aamy"/>
    <property type="match status" value="1"/>
</dbReference>
<dbReference type="CDD" id="cd11332">
    <property type="entry name" value="AmyAc_OligoGlu_TS"/>
    <property type="match status" value="1"/>
</dbReference>
<dbReference type="GO" id="GO:0004556">
    <property type="term" value="F:alpha-amylase activity"/>
    <property type="evidence" value="ECO:0007669"/>
    <property type="project" value="TreeGrafter"/>
</dbReference>
<sequence length="558" mass="62528">MTLIDHTDAETSATAEWWRDAVVYQVYLRSFKDGNGDGIGDLLGLREGLPSIADLGCDAIWLNPCYASPQRDHGYDIADYRNVDPAYGTLQEFVEMVREAHRLGLRVIMDMVANHCSTEHAWFQEAIRSAPGSAARDRFLFRDGRGDHGSQPPNNWQSVFGGPAWTRVTEADGSAGQWYLHSFDSGQPDFNWRNPEVADEFDRIFRFWFDRGVDGFRIDVAHGHIKADGLPDWPGADDGTGGHNEAMWDRPEVHDIFRRWRAIADVEPARYLVGEVWVPTADRLASYLRPDEMHQAFTFDLLIQPWSAPHMRDAIDTGLRLSPTGLPAWTLSNHDVHRAATRYGQAQVLASPDSADKIAAARRTGEVDLIRGERRARAAAGLMLALPGTPYLYQGEELGLPEVFDLPAEARQDPIWIRSGGKELGRDGCRVPLPWRSSGPAFGFSSAEHISAWLPQPEWFARYARSEQEENRASTLHTYTALIAARRELFPAESPLEWWDTERHDVIAFSRGDAVCVTNFHPSQPFTIPDAWPVLTPVVGTSPTTVGVAPDSTTWFRS</sequence>
<evidence type="ECO:0000259" key="3">
    <source>
        <dbReference type="SMART" id="SM00642"/>
    </source>
</evidence>
<dbReference type="STRING" id="273678.RS84_03703"/>
<name>A0A0M2HJX3_9MICO</name>
<dbReference type="Proteomes" id="UP000033900">
    <property type="component" value="Unassembled WGS sequence"/>
</dbReference>
<dbReference type="AlphaFoldDB" id="A0A0M2HJX3"/>
<dbReference type="GO" id="GO:0043169">
    <property type="term" value="F:cation binding"/>
    <property type="evidence" value="ECO:0007669"/>
    <property type="project" value="InterPro"/>
</dbReference>
<accession>A0A0M2HJX3</accession>
<evidence type="ECO:0000313" key="4">
    <source>
        <dbReference type="EMBL" id="KJL47055.1"/>
    </source>
</evidence>
<keyword evidence="2" id="KW-0325">Glycoprotein</keyword>
<evidence type="ECO:0000313" key="5">
    <source>
        <dbReference type="Proteomes" id="UP000033900"/>
    </source>
</evidence>
<dbReference type="OrthoDB" id="9043248at2"/>
<feature type="domain" description="Glycosyl hydrolase family 13 catalytic" evidence="3">
    <location>
        <begin position="25"/>
        <end position="430"/>
    </location>
</feature>